<organism evidence="1 2">
    <name type="scientific">Achaetomium macrosporum</name>
    <dbReference type="NCBI Taxonomy" id="79813"/>
    <lineage>
        <taxon>Eukaryota</taxon>
        <taxon>Fungi</taxon>
        <taxon>Dikarya</taxon>
        <taxon>Ascomycota</taxon>
        <taxon>Pezizomycotina</taxon>
        <taxon>Sordariomycetes</taxon>
        <taxon>Sordariomycetidae</taxon>
        <taxon>Sordariales</taxon>
        <taxon>Chaetomiaceae</taxon>
        <taxon>Achaetomium</taxon>
    </lineage>
</organism>
<evidence type="ECO:0000313" key="1">
    <source>
        <dbReference type="EMBL" id="KAK4240557.1"/>
    </source>
</evidence>
<evidence type="ECO:0000313" key="2">
    <source>
        <dbReference type="Proteomes" id="UP001303760"/>
    </source>
</evidence>
<accession>A0AAN7HD68</accession>
<reference evidence="1" key="2">
    <citation type="submission" date="2023-05" db="EMBL/GenBank/DDBJ databases">
        <authorList>
            <consortium name="Lawrence Berkeley National Laboratory"/>
            <person name="Steindorff A."/>
            <person name="Hensen N."/>
            <person name="Bonometti L."/>
            <person name="Westerberg I."/>
            <person name="Brannstrom I.O."/>
            <person name="Guillou S."/>
            <person name="Cros-Aarteil S."/>
            <person name="Calhoun S."/>
            <person name="Haridas S."/>
            <person name="Kuo A."/>
            <person name="Mondo S."/>
            <person name="Pangilinan J."/>
            <person name="Riley R."/>
            <person name="Labutti K."/>
            <person name="Andreopoulos B."/>
            <person name="Lipzen A."/>
            <person name="Chen C."/>
            <person name="Yanf M."/>
            <person name="Daum C."/>
            <person name="Ng V."/>
            <person name="Clum A."/>
            <person name="Ohm R."/>
            <person name="Martin F."/>
            <person name="Silar P."/>
            <person name="Natvig D."/>
            <person name="Lalanne C."/>
            <person name="Gautier V."/>
            <person name="Ament-Velasquez S.L."/>
            <person name="Kruys A."/>
            <person name="Hutchinson M.I."/>
            <person name="Powell A.J."/>
            <person name="Barry K."/>
            <person name="Miller A.N."/>
            <person name="Grigoriev I.V."/>
            <person name="Debuchy R."/>
            <person name="Gladieux P."/>
            <person name="Thoren M.H."/>
            <person name="Johannesson H."/>
        </authorList>
    </citation>
    <scope>NUCLEOTIDE SEQUENCE</scope>
    <source>
        <strain evidence="1">CBS 532.94</strain>
    </source>
</reference>
<comment type="caution">
    <text evidence="1">The sequence shown here is derived from an EMBL/GenBank/DDBJ whole genome shotgun (WGS) entry which is preliminary data.</text>
</comment>
<reference evidence="1" key="1">
    <citation type="journal article" date="2023" name="Mol. Phylogenet. Evol.">
        <title>Genome-scale phylogeny and comparative genomics of the fungal order Sordariales.</title>
        <authorList>
            <person name="Hensen N."/>
            <person name="Bonometti L."/>
            <person name="Westerberg I."/>
            <person name="Brannstrom I.O."/>
            <person name="Guillou S."/>
            <person name="Cros-Aarteil S."/>
            <person name="Calhoun S."/>
            <person name="Haridas S."/>
            <person name="Kuo A."/>
            <person name="Mondo S."/>
            <person name="Pangilinan J."/>
            <person name="Riley R."/>
            <person name="LaButti K."/>
            <person name="Andreopoulos B."/>
            <person name="Lipzen A."/>
            <person name="Chen C."/>
            <person name="Yan M."/>
            <person name="Daum C."/>
            <person name="Ng V."/>
            <person name="Clum A."/>
            <person name="Steindorff A."/>
            <person name="Ohm R.A."/>
            <person name="Martin F."/>
            <person name="Silar P."/>
            <person name="Natvig D.O."/>
            <person name="Lalanne C."/>
            <person name="Gautier V."/>
            <person name="Ament-Velasquez S.L."/>
            <person name="Kruys A."/>
            <person name="Hutchinson M.I."/>
            <person name="Powell A.J."/>
            <person name="Barry K."/>
            <person name="Miller A.N."/>
            <person name="Grigoriev I.V."/>
            <person name="Debuchy R."/>
            <person name="Gladieux P."/>
            <person name="Hiltunen Thoren M."/>
            <person name="Johannesson H."/>
        </authorList>
    </citation>
    <scope>NUCLEOTIDE SEQUENCE</scope>
    <source>
        <strain evidence="1">CBS 532.94</strain>
    </source>
</reference>
<protein>
    <recommendedName>
        <fullName evidence="3">BTB domain-containing protein</fullName>
    </recommendedName>
</protein>
<name>A0AAN7HD68_9PEZI</name>
<evidence type="ECO:0008006" key="3">
    <source>
        <dbReference type="Google" id="ProtNLM"/>
    </source>
</evidence>
<keyword evidence="2" id="KW-1185">Reference proteome</keyword>
<gene>
    <name evidence="1" type="ORF">C8A03DRAFT_41973</name>
</gene>
<proteinExistence type="predicted"/>
<dbReference type="EMBL" id="MU860038">
    <property type="protein sequence ID" value="KAK4240557.1"/>
    <property type="molecule type" value="Genomic_DNA"/>
</dbReference>
<dbReference type="Proteomes" id="UP001303760">
    <property type="component" value="Unassembled WGS sequence"/>
</dbReference>
<sequence length="348" mass="40103">MSKTEVSHKATQFTRYCIDDDGDLLLRVGSELAKETPFEFKVCSAAMRRASPVWKSMLFGPWNEAKPAQGDWIVYLPEDEPWPIRVILAIAHGAFEQVPKSISLSKLDCILIPIEKYDLIHIIRPWADTWVETVKNPKSNRISELTGSEHVMRINAAWELGCEDVVSAEITEFVFNLSVTSRKETYRYYYNHQQIEFDTHFGPCDLVEIVTELRLSLIQALLDFYHEVVKSRIPSESACLRSGWNLANERQLCDAVVLGGIWRYSKGSMPEILPEKATEYRESANELMRTLSNMFAGLPTLNVFHEGCSPAKKYSDFEEKTRQDERWKNVLRPHHKERMATQRKKTGL</sequence>
<dbReference type="AlphaFoldDB" id="A0AAN7HD68"/>